<evidence type="ECO:0000259" key="2">
    <source>
        <dbReference type="Pfam" id="PF19053"/>
    </source>
</evidence>
<organism evidence="3 4">
    <name type="scientific">Corynebacterium argentoratense DSM 44202</name>
    <dbReference type="NCBI Taxonomy" id="1348662"/>
    <lineage>
        <taxon>Bacteria</taxon>
        <taxon>Bacillati</taxon>
        <taxon>Actinomycetota</taxon>
        <taxon>Actinomycetes</taxon>
        <taxon>Mycobacteriales</taxon>
        <taxon>Corynebacteriaceae</taxon>
        <taxon>Corynebacterium</taxon>
    </lineage>
</organism>
<feature type="transmembrane region" description="Helical" evidence="1">
    <location>
        <begin position="374"/>
        <end position="392"/>
    </location>
</feature>
<feature type="transmembrane region" description="Helical" evidence="1">
    <location>
        <begin position="424"/>
        <end position="444"/>
    </location>
</feature>
<dbReference type="HOGENOM" id="CLU_048084_0_0_11"/>
<accession>U3GW32</accession>
<keyword evidence="1" id="KW-0472">Membrane</keyword>
<dbReference type="PATRIC" id="fig|1348662.3.peg.1613"/>
<feature type="transmembrane region" description="Helical" evidence="1">
    <location>
        <begin position="182"/>
        <end position="204"/>
    </location>
</feature>
<feature type="transmembrane region" description="Helical" evidence="1">
    <location>
        <begin position="233"/>
        <end position="254"/>
    </location>
</feature>
<keyword evidence="1" id="KW-0812">Transmembrane</keyword>
<dbReference type="InterPro" id="IPR044049">
    <property type="entry name" value="EccD_transm"/>
</dbReference>
<evidence type="ECO:0000313" key="4">
    <source>
        <dbReference type="Proteomes" id="UP000016943"/>
    </source>
</evidence>
<evidence type="ECO:0000256" key="1">
    <source>
        <dbReference type="SAM" id="Phobius"/>
    </source>
</evidence>
<feature type="transmembrane region" description="Helical" evidence="1">
    <location>
        <begin position="311"/>
        <end position="332"/>
    </location>
</feature>
<feature type="transmembrane region" description="Helical" evidence="1">
    <location>
        <begin position="450"/>
        <end position="469"/>
    </location>
</feature>
<dbReference type="InterPro" id="IPR006707">
    <property type="entry name" value="T7SS_EccD"/>
</dbReference>
<feature type="transmembrane region" description="Helical" evidence="1">
    <location>
        <begin position="283"/>
        <end position="305"/>
    </location>
</feature>
<name>U3GW32_9CORY</name>
<feature type="transmembrane region" description="Helical" evidence="1">
    <location>
        <begin position="490"/>
        <end position="509"/>
    </location>
</feature>
<dbReference type="Pfam" id="PF19053">
    <property type="entry name" value="EccD"/>
    <property type="match status" value="1"/>
</dbReference>
<feature type="transmembrane region" description="Helical" evidence="1">
    <location>
        <begin position="114"/>
        <end position="134"/>
    </location>
</feature>
<feature type="domain" description="EccD-like transmembrane" evidence="2">
    <location>
        <begin position="285"/>
        <end position="512"/>
    </location>
</feature>
<sequence>MHGLIQLAVRIDLPHASKRTRLPQVAIEVPARSCLAEVLDDIIDAVGAPELSISWQARTPLGQPVDAGMPLGELGLVSGDCIVLMPHNGAQGTILKDAAESLVDVASVPAPSPLGVPTLVAACLAAAALLSGGARRVASTVADSDVAVTSTSSALLAGGCLLFALVTWLLSVRATQKDRQHYAPAMVLAGATVAYAAAAAWVMVGGYTTFSEAASCSFGAGGLGPCRAPESTVGYSVIAACAATCGASILVVVAHPPALSAVRLGPFVSDHQRQAERSIARRIVMWVAAASSAASVGLLSSWAWFLPHTSVTSVAAVCEAVSLVVLVVLAHVSIRFAGLKLPTLPGPGTDIEHCEDIQPDADEHAERAAAIHSGAIAGVCAVAIWGCVRIGLDSAGGFPQALVVCVGAAIGLHSVRHSDRLSQWLLWCWATSTIVASALVAAHSPQSLNLWAWVPPILMCFSALTHTRWAGVLDRLSPTTIAWLERLETLALVACIPLALHLAGVFEMLRSM</sequence>
<dbReference type="AlphaFoldDB" id="U3GW32"/>
<proteinExistence type="predicted"/>
<dbReference type="NCBIfam" id="TIGR03920">
    <property type="entry name" value="T7SS_EccD"/>
    <property type="match status" value="1"/>
</dbReference>
<keyword evidence="4" id="KW-1185">Reference proteome</keyword>
<evidence type="ECO:0000313" key="3">
    <source>
        <dbReference type="EMBL" id="AGU15745.1"/>
    </source>
</evidence>
<keyword evidence="1" id="KW-1133">Transmembrane helix</keyword>
<reference evidence="3 4" key="1">
    <citation type="journal article" date="2013" name="Genome Announc.">
        <title>Whole-Genome Sequence of the Clinical Strain Corynebacterium argentoratense DSM 44202, Isolated from a Human Throat Specimen.</title>
        <authorList>
            <person name="Bomholt C."/>
            <person name="Glaub A."/>
            <person name="Gravermann K."/>
            <person name="Albersmeier A."/>
            <person name="Brinkrolf K."/>
            <person name="Ruckert C."/>
            <person name="Tauch A."/>
        </authorList>
    </citation>
    <scope>NUCLEOTIDE SEQUENCE [LARGE SCALE GENOMIC DNA]</scope>
    <source>
        <strain evidence="3">DSM 44202</strain>
    </source>
</reference>
<protein>
    <recommendedName>
        <fullName evidence="2">EccD-like transmembrane domain-containing protein</fullName>
    </recommendedName>
</protein>
<dbReference type="eggNOG" id="ENOG5031ZT6">
    <property type="taxonomic scope" value="Bacteria"/>
</dbReference>
<dbReference type="EMBL" id="CP006365">
    <property type="protein sequence ID" value="AGU15745.1"/>
    <property type="molecule type" value="Genomic_DNA"/>
</dbReference>
<dbReference type="KEGG" id="caz:CARG_08150"/>
<dbReference type="STRING" id="1348662.CARG_08150"/>
<feature type="transmembrane region" description="Helical" evidence="1">
    <location>
        <begin position="146"/>
        <end position="170"/>
    </location>
</feature>
<dbReference type="Proteomes" id="UP000016943">
    <property type="component" value="Chromosome"/>
</dbReference>
<gene>
    <name evidence="3" type="ORF">CARG_08150</name>
</gene>